<keyword evidence="6" id="KW-0963">Cytoplasm</keyword>
<dbReference type="RefSeq" id="WP_222199157.1">
    <property type="nucleotide sequence ID" value="NZ_JAIMFO010000005.1"/>
</dbReference>
<comment type="catalytic activity">
    <reaction evidence="6">
        <text>N(2)-acetyl-L-ornithine + L-glutamate = N-acetyl-L-glutamate + L-ornithine</text>
        <dbReference type="Rhea" id="RHEA:15349"/>
        <dbReference type="ChEBI" id="CHEBI:29985"/>
        <dbReference type="ChEBI" id="CHEBI:44337"/>
        <dbReference type="ChEBI" id="CHEBI:46911"/>
        <dbReference type="ChEBI" id="CHEBI:57805"/>
        <dbReference type="EC" id="2.3.1.35"/>
    </reaction>
</comment>
<comment type="similarity">
    <text evidence="1 6">Belongs to the ArgJ family.</text>
</comment>
<dbReference type="InterPro" id="IPR016117">
    <property type="entry name" value="ArgJ-like_dom_sf"/>
</dbReference>
<dbReference type="SUPFAM" id="SSF56266">
    <property type="entry name" value="DmpA/ArgJ-like"/>
    <property type="match status" value="1"/>
</dbReference>
<evidence type="ECO:0000256" key="5">
    <source>
        <dbReference type="ARBA" id="ARBA00023315"/>
    </source>
</evidence>
<comment type="caution">
    <text evidence="6">Lacks conserved residue(s) required for the propagation of feature annotation.</text>
</comment>
<dbReference type="EMBL" id="JAIMFO010000005">
    <property type="protein sequence ID" value="MBY4797440.1"/>
    <property type="molecule type" value="Genomic_DNA"/>
</dbReference>
<keyword evidence="6" id="KW-0055">Arginine biosynthesis</keyword>
<dbReference type="Pfam" id="PF01960">
    <property type="entry name" value="ArgJ"/>
    <property type="match status" value="1"/>
</dbReference>
<evidence type="ECO:0000256" key="1">
    <source>
        <dbReference type="ARBA" id="ARBA00006774"/>
    </source>
</evidence>
<keyword evidence="8" id="KW-1185">Reference proteome</keyword>
<comment type="function">
    <text evidence="6">Catalyzes two activities which are involved in the cyclic version of arginine biosynthesis: the synthesis of N-acetylglutamate from glutamate and acetyl-CoA as the acetyl donor, and of ornithine by transacetylation between N(2)-acetylornithine and glutamate.</text>
</comment>
<dbReference type="Proteomes" id="UP000700908">
    <property type="component" value="Unassembled WGS sequence"/>
</dbReference>
<proteinExistence type="inferred from homology"/>
<accession>A0ABS7MK24</accession>
<protein>
    <recommendedName>
        <fullName evidence="6">Arginine biosynthesis bifunctional protein ArgJ</fullName>
    </recommendedName>
    <domain>
        <recommendedName>
            <fullName evidence="6">Glutamate N-acetyltransferase</fullName>
            <ecNumber evidence="6">2.3.1.35</ecNumber>
        </recommendedName>
        <alternativeName>
            <fullName evidence="6">Ornithine acetyltransferase</fullName>
            <shortName evidence="6">OATase</shortName>
        </alternativeName>
        <alternativeName>
            <fullName evidence="6">Ornithine transacetylase</fullName>
        </alternativeName>
    </domain>
    <domain>
        <recommendedName>
            <fullName evidence="6">Amino-acid acetyltransferase</fullName>
            <ecNumber evidence="6">2.3.1.1</ecNumber>
        </recommendedName>
        <alternativeName>
            <fullName evidence="6">N-acetylglutamate synthase</fullName>
            <shortName evidence="6">AGSase</shortName>
        </alternativeName>
    </domain>
    <component>
        <recommendedName>
            <fullName evidence="6">Arginine biosynthesis bifunctional protein ArgJ alpha chain</fullName>
        </recommendedName>
    </component>
    <component>
        <recommendedName>
            <fullName evidence="6">Arginine biosynthesis bifunctional protein ArgJ beta chain</fullName>
        </recommendedName>
    </component>
</protein>
<evidence type="ECO:0000313" key="8">
    <source>
        <dbReference type="Proteomes" id="UP000700908"/>
    </source>
</evidence>
<dbReference type="PANTHER" id="PTHR23100:SF0">
    <property type="entry name" value="ARGININE BIOSYNTHESIS BIFUNCTIONAL PROTEIN ARGJ, MITOCHONDRIAL"/>
    <property type="match status" value="1"/>
</dbReference>
<evidence type="ECO:0000256" key="2">
    <source>
        <dbReference type="ARBA" id="ARBA00011475"/>
    </source>
</evidence>
<feature type="binding site" evidence="6">
    <location>
        <position position="306"/>
    </location>
    <ligand>
        <name>substrate</name>
    </ligand>
</feature>
<dbReference type="Gene3D" id="3.10.20.340">
    <property type="entry name" value="ArgJ beta chain, C-terminal domain"/>
    <property type="match status" value="1"/>
</dbReference>
<keyword evidence="3 6" id="KW-0808">Transferase</keyword>
<organism evidence="7 8">
    <name type="scientific">Collinsella ureilytica</name>
    <dbReference type="NCBI Taxonomy" id="2869515"/>
    <lineage>
        <taxon>Bacteria</taxon>
        <taxon>Bacillati</taxon>
        <taxon>Actinomycetota</taxon>
        <taxon>Coriobacteriia</taxon>
        <taxon>Coriobacteriales</taxon>
        <taxon>Coriobacteriaceae</taxon>
        <taxon>Collinsella</taxon>
    </lineage>
</organism>
<keyword evidence="5 6" id="KW-0012">Acyltransferase</keyword>
<feature type="site" description="Involved in the stabilization of negative charge on the oxyanion by the formation of the oxyanion hole" evidence="6">
    <location>
        <position position="142"/>
    </location>
</feature>
<dbReference type="EC" id="2.3.1.35" evidence="6"/>
<name>A0ABS7MK24_9ACTN</name>
<comment type="catalytic activity">
    <reaction evidence="6">
        <text>L-glutamate + acetyl-CoA = N-acetyl-L-glutamate + CoA + H(+)</text>
        <dbReference type="Rhea" id="RHEA:24292"/>
        <dbReference type="ChEBI" id="CHEBI:15378"/>
        <dbReference type="ChEBI" id="CHEBI:29985"/>
        <dbReference type="ChEBI" id="CHEBI:44337"/>
        <dbReference type="ChEBI" id="CHEBI:57287"/>
        <dbReference type="ChEBI" id="CHEBI:57288"/>
        <dbReference type="EC" id="2.3.1.1"/>
    </reaction>
</comment>
<comment type="caution">
    <text evidence="7">The sequence shown here is derived from an EMBL/GenBank/DDBJ whole genome shotgun (WGS) entry which is preliminary data.</text>
</comment>
<dbReference type="Gene3D" id="3.60.70.12">
    <property type="entry name" value="L-amino peptidase D-ALA esterase/amidase"/>
    <property type="match status" value="1"/>
</dbReference>
<comment type="pathway">
    <text evidence="6">Amino-acid biosynthesis; L-arginine biosynthesis; N(2)-acetyl-L-ornithine from L-glutamate: step 1/4.</text>
</comment>
<keyword evidence="4 6" id="KW-0068">Autocatalytic cleavage</keyword>
<evidence type="ECO:0000256" key="4">
    <source>
        <dbReference type="ARBA" id="ARBA00022813"/>
    </source>
</evidence>
<comment type="pathway">
    <text evidence="6">Amino-acid biosynthesis; L-arginine biosynthesis; L-ornithine and N-acetyl-L-glutamate from L-glutamate and N(2)-acetyl-L-ornithine (cyclic): step 1/1.</text>
</comment>
<sequence>MNIDRFDNSLRPLEGGGAASPKGFTAAGIHVGIASQAHPGGLAAHGAAAHDTSQPDLAILLAAEPVETVALFTKSTLPAAPIQINKVHLPQGSGRVRALVMNAGSANAATGEAGVQVAHDTCEITAQILGCETEQVLVASTGSLGVPLALDPIETRLPDVIDAASSDGGSAAARVLSRGLRPLECAISYPSGVLAWAEYTFTVGGMCARPGTGIADDTSLITCITLDAPVSHQALNTLAATCASPLFHHIALVSAPSTNGMIVMMASGAAAPEGPLIEVGTEEFEELAYVVQQVCGTLVRLTLTEETDSHIARIRIVGAASLEDAELAGRAVVSSTAVRAALSKRCSPLAGTISALGASGLDLVADRIGIDLLGVEICRDGMGVAVDEEDLARRFETPEIELTVDLGLGEASTTLWAQIRLS</sequence>
<dbReference type="HAMAP" id="MF_01106">
    <property type="entry name" value="ArgJ"/>
    <property type="match status" value="1"/>
</dbReference>
<dbReference type="PANTHER" id="PTHR23100">
    <property type="entry name" value="ARGININE BIOSYNTHESIS BIFUNCTIONAL PROTEIN ARGJ"/>
    <property type="match status" value="1"/>
</dbReference>
<keyword evidence="6" id="KW-0028">Amino-acid biosynthesis</keyword>
<dbReference type="InterPro" id="IPR002813">
    <property type="entry name" value="Arg_biosynth_ArgJ"/>
</dbReference>
<comment type="subcellular location">
    <subcellularLocation>
        <location evidence="6">Cytoplasm</location>
    </subcellularLocation>
</comment>
<feature type="chain" id="PRO_5044908828" description="Arginine biosynthesis bifunctional protein ArgJ beta chain" evidence="6">
    <location>
        <begin position="219"/>
        <end position="422"/>
    </location>
</feature>
<evidence type="ECO:0000256" key="3">
    <source>
        <dbReference type="ARBA" id="ARBA00022679"/>
    </source>
</evidence>
<keyword evidence="6" id="KW-0511">Multifunctional enzyme</keyword>
<evidence type="ECO:0000256" key="6">
    <source>
        <dbReference type="HAMAP-Rule" id="MF_01106"/>
    </source>
</evidence>
<dbReference type="EC" id="2.3.1.1" evidence="6"/>
<reference evidence="7 8" key="1">
    <citation type="submission" date="2021-08" db="EMBL/GenBank/DDBJ databases">
        <title>Collinsella faecalis sp. nov. isolated from swine faeces.</title>
        <authorList>
            <person name="Oh B.S."/>
            <person name="Lee J.H."/>
        </authorList>
    </citation>
    <scope>NUCLEOTIDE SEQUENCE [LARGE SCALE GENOMIC DNA]</scope>
    <source>
        <strain evidence="7 8">AGMB00827</strain>
    </source>
</reference>
<comment type="subunit">
    <text evidence="2 6">Heterotetramer of two alpha and two beta chains.</text>
</comment>
<dbReference type="InterPro" id="IPR042195">
    <property type="entry name" value="ArgJ_beta_C"/>
</dbReference>
<evidence type="ECO:0000313" key="7">
    <source>
        <dbReference type="EMBL" id="MBY4797440.1"/>
    </source>
</evidence>
<gene>
    <name evidence="6" type="primary">argJ</name>
    <name evidence="7" type="ORF">K6V98_03590</name>
</gene>
<feature type="active site" description="Nucleophile" evidence="6">
    <location>
        <position position="219"/>
    </location>
</feature>
<feature type="binding site" evidence="6">
    <location>
        <position position="219"/>
    </location>
    <ligand>
        <name>substrate</name>
    </ligand>
</feature>
<feature type="chain" id="PRO_5044908829" description="Arginine biosynthesis bifunctional protein ArgJ alpha chain" evidence="6">
    <location>
        <begin position="1"/>
        <end position="218"/>
    </location>
</feature>
<feature type="site" description="Involved in the stabilization of negative charge on the oxyanion by the formation of the oxyanion hole" evidence="6">
    <location>
        <position position="141"/>
    </location>
</feature>